<dbReference type="EMBL" id="FOSN01000002">
    <property type="protein sequence ID" value="SFK11049.1"/>
    <property type="molecule type" value="Genomic_DNA"/>
</dbReference>
<evidence type="ECO:0000313" key="1">
    <source>
        <dbReference type="EMBL" id="SFK11049.1"/>
    </source>
</evidence>
<name>A0A1I3WV66_9HYPH</name>
<keyword evidence="2" id="KW-1185">Reference proteome</keyword>
<reference evidence="1 2" key="1">
    <citation type="submission" date="2016-10" db="EMBL/GenBank/DDBJ databases">
        <authorList>
            <person name="de Groot N.N."/>
        </authorList>
    </citation>
    <scope>NUCLEOTIDE SEQUENCE [LARGE SCALE GENOMIC DNA]</scope>
    <source>
        <strain evidence="1 2">NE2</strain>
    </source>
</reference>
<accession>A0A1I3WV66</accession>
<dbReference type="Proteomes" id="UP000198755">
    <property type="component" value="Unassembled WGS sequence"/>
</dbReference>
<sequence length="84" mass="9142">MSANVDLTFNPDVAIGLDPKLDGAILSPDALREANMSNGLHSPSELLEQRFRFCSAARLVVPERAENACSYARSQAAAFRRHAL</sequence>
<protein>
    <submittedName>
        <fullName evidence="1">Uncharacterized protein</fullName>
    </submittedName>
</protein>
<gene>
    <name evidence="1" type="ORF">SAMN05444581_102149</name>
</gene>
<organism evidence="1 2">
    <name type="scientific">Methylocapsa palsarum</name>
    <dbReference type="NCBI Taxonomy" id="1612308"/>
    <lineage>
        <taxon>Bacteria</taxon>
        <taxon>Pseudomonadati</taxon>
        <taxon>Pseudomonadota</taxon>
        <taxon>Alphaproteobacteria</taxon>
        <taxon>Hyphomicrobiales</taxon>
        <taxon>Beijerinckiaceae</taxon>
        <taxon>Methylocapsa</taxon>
    </lineage>
</organism>
<evidence type="ECO:0000313" key="2">
    <source>
        <dbReference type="Proteomes" id="UP000198755"/>
    </source>
</evidence>
<proteinExistence type="predicted"/>
<dbReference type="AlphaFoldDB" id="A0A1I3WV66"/>